<sequence length="402" mass="46206">MKIFILLCVAFVSGLSANAQGIVFSNVSFEEALEKAQQEGKQIFVDVYTSWCGPCKMMAKNVFTQQKVGEYYNEHFVCLKLDAEKEAQHDFFKSYKAAAYPSFFWLDAQGGLLDTHTGMLEADAFIQYGKEAGESNLNARLEEGRKRWESGERSLELVNDYVLGVLQRVHPSEVKAHILEYLTTLSEDQLKQKENYLLMKGFMRQPEDNIACRSLIKYADTYQSYEEGYGFWVNMYRMIVRAGSIFRDKPEEYAAHIELLESTGSPYVPMYLEILDLEQVLFQKDFQKGVPLALEVAKKYKDKHSYLYSQFYYTLIIAGFFDDSVQDKGLIDEVIALADEALTHTPSKETLLYLAAAHAKRGDYKKAYELMASEPFFPKPILSTALYPYLHLKAIHHQYLDK</sequence>
<evidence type="ECO:0000313" key="5">
    <source>
        <dbReference type="Proteomes" id="UP000824202"/>
    </source>
</evidence>
<organism evidence="4 5">
    <name type="scientific">Candidatus Odoribacter faecigallinarum</name>
    <dbReference type="NCBI Taxonomy" id="2838706"/>
    <lineage>
        <taxon>Bacteria</taxon>
        <taxon>Pseudomonadati</taxon>
        <taxon>Bacteroidota</taxon>
        <taxon>Bacteroidia</taxon>
        <taxon>Bacteroidales</taxon>
        <taxon>Odoribacteraceae</taxon>
        <taxon>Odoribacter</taxon>
    </lineage>
</organism>
<dbReference type="PROSITE" id="PS00194">
    <property type="entry name" value="THIOREDOXIN_1"/>
    <property type="match status" value="1"/>
</dbReference>
<dbReference type="PROSITE" id="PS51352">
    <property type="entry name" value="THIOREDOXIN_2"/>
    <property type="match status" value="1"/>
</dbReference>
<keyword evidence="1" id="KW-0676">Redox-active center</keyword>
<keyword evidence="2" id="KW-0732">Signal</keyword>
<feature type="domain" description="Thioredoxin" evidence="3">
    <location>
        <begin position="13"/>
        <end position="134"/>
    </location>
</feature>
<dbReference type="AlphaFoldDB" id="A0A9D2AC14"/>
<protein>
    <submittedName>
        <fullName evidence="4">Thioredoxin family protein</fullName>
    </submittedName>
</protein>
<dbReference type="InterPro" id="IPR036249">
    <property type="entry name" value="Thioredoxin-like_sf"/>
</dbReference>
<gene>
    <name evidence="4" type="ORF">H9863_08660</name>
</gene>
<dbReference type="PANTHER" id="PTHR32234">
    <property type="entry name" value="THIOL:DISULFIDE INTERCHANGE PROTEIN DSBD"/>
    <property type="match status" value="1"/>
</dbReference>
<feature type="signal peptide" evidence="2">
    <location>
        <begin position="1"/>
        <end position="19"/>
    </location>
</feature>
<name>A0A9D2AC14_9BACT</name>
<dbReference type="PANTHER" id="PTHR32234:SF0">
    <property type="entry name" value="THIOL:DISULFIDE INTERCHANGE PROTEIN DSBD"/>
    <property type="match status" value="1"/>
</dbReference>
<evidence type="ECO:0000256" key="2">
    <source>
        <dbReference type="SAM" id="SignalP"/>
    </source>
</evidence>
<dbReference type="InterPro" id="IPR017937">
    <property type="entry name" value="Thioredoxin_CS"/>
</dbReference>
<reference evidence="4" key="1">
    <citation type="journal article" date="2021" name="PeerJ">
        <title>Extensive microbial diversity within the chicken gut microbiome revealed by metagenomics and culture.</title>
        <authorList>
            <person name="Gilroy R."/>
            <person name="Ravi A."/>
            <person name="Getino M."/>
            <person name="Pursley I."/>
            <person name="Horton D.L."/>
            <person name="Alikhan N.F."/>
            <person name="Baker D."/>
            <person name="Gharbi K."/>
            <person name="Hall N."/>
            <person name="Watson M."/>
            <person name="Adriaenssens E.M."/>
            <person name="Foster-Nyarko E."/>
            <person name="Jarju S."/>
            <person name="Secka A."/>
            <person name="Antonio M."/>
            <person name="Oren A."/>
            <person name="Chaudhuri R.R."/>
            <person name="La Ragione R."/>
            <person name="Hildebrand F."/>
            <person name="Pallen M.J."/>
        </authorList>
    </citation>
    <scope>NUCLEOTIDE SEQUENCE</scope>
    <source>
        <strain evidence="4">23274</strain>
    </source>
</reference>
<dbReference type="GO" id="GO:0045454">
    <property type="term" value="P:cell redox homeostasis"/>
    <property type="evidence" value="ECO:0007669"/>
    <property type="project" value="TreeGrafter"/>
</dbReference>
<dbReference type="Pfam" id="PF13899">
    <property type="entry name" value="Thioredoxin_7"/>
    <property type="match status" value="1"/>
</dbReference>
<comment type="caution">
    <text evidence="4">The sequence shown here is derived from an EMBL/GenBank/DDBJ whole genome shotgun (WGS) entry which is preliminary data.</text>
</comment>
<proteinExistence type="predicted"/>
<reference evidence="4" key="2">
    <citation type="submission" date="2021-04" db="EMBL/GenBank/DDBJ databases">
        <authorList>
            <person name="Gilroy R."/>
        </authorList>
    </citation>
    <scope>NUCLEOTIDE SEQUENCE</scope>
    <source>
        <strain evidence="4">23274</strain>
    </source>
</reference>
<dbReference type="SUPFAM" id="SSF52833">
    <property type="entry name" value="Thioredoxin-like"/>
    <property type="match status" value="1"/>
</dbReference>
<evidence type="ECO:0000256" key="1">
    <source>
        <dbReference type="ARBA" id="ARBA00023284"/>
    </source>
</evidence>
<dbReference type="EMBL" id="DXFT01000167">
    <property type="protein sequence ID" value="HIX04164.1"/>
    <property type="molecule type" value="Genomic_DNA"/>
</dbReference>
<dbReference type="GO" id="GO:0015035">
    <property type="term" value="F:protein-disulfide reductase activity"/>
    <property type="evidence" value="ECO:0007669"/>
    <property type="project" value="TreeGrafter"/>
</dbReference>
<dbReference type="InterPro" id="IPR013766">
    <property type="entry name" value="Thioredoxin_domain"/>
</dbReference>
<dbReference type="Proteomes" id="UP000824202">
    <property type="component" value="Unassembled WGS sequence"/>
</dbReference>
<dbReference type="Gene3D" id="3.40.30.10">
    <property type="entry name" value="Glutaredoxin"/>
    <property type="match status" value="1"/>
</dbReference>
<evidence type="ECO:0000313" key="4">
    <source>
        <dbReference type="EMBL" id="HIX04164.1"/>
    </source>
</evidence>
<evidence type="ECO:0000259" key="3">
    <source>
        <dbReference type="PROSITE" id="PS51352"/>
    </source>
</evidence>
<feature type="chain" id="PRO_5038342339" evidence="2">
    <location>
        <begin position="20"/>
        <end position="402"/>
    </location>
</feature>
<accession>A0A9D2AC14</accession>